<proteinExistence type="predicted"/>
<evidence type="ECO:0000313" key="1">
    <source>
        <dbReference type="EMBL" id="RZO23997.1"/>
    </source>
</evidence>
<organism evidence="1 2">
    <name type="scientific">SAR86 cluster bacterium</name>
    <dbReference type="NCBI Taxonomy" id="2030880"/>
    <lineage>
        <taxon>Bacteria</taxon>
        <taxon>Pseudomonadati</taxon>
        <taxon>Pseudomonadota</taxon>
        <taxon>Gammaproteobacteria</taxon>
        <taxon>SAR86 cluster</taxon>
    </lineage>
</organism>
<name>A0A520MS20_9GAMM</name>
<comment type="caution">
    <text evidence="1">The sequence shown here is derived from an EMBL/GenBank/DDBJ whole genome shotgun (WGS) entry which is preliminary data.</text>
</comment>
<dbReference type="PIRSF" id="PIRSF037225">
    <property type="entry name" value="UCP037225"/>
    <property type="match status" value="1"/>
</dbReference>
<gene>
    <name evidence="1" type="ORF">EVA99_02580</name>
</gene>
<dbReference type="Proteomes" id="UP000320146">
    <property type="component" value="Unassembled WGS sequence"/>
</dbReference>
<dbReference type="InterPro" id="IPR017143">
    <property type="entry name" value="UCP037225"/>
</dbReference>
<accession>A0A520MS20</accession>
<reference evidence="1 2" key="1">
    <citation type="submission" date="2019-02" db="EMBL/GenBank/DDBJ databases">
        <title>Prokaryotic population dynamics and viral predation in marine succession experiment using metagenomics: the confinement effect.</title>
        <authorList>
            <person name="Haro-Moreno J.M."/>
            <person name="Rodriguez-Valera F."/>
            <person name="Lopez-Perez M."/>
        </authorList>
    </citation>
    <scope>NUCLEOTIDE SEQUENCE [LARGE SCALE GENOMIC DNA]</scope>
    <source>
        <strain evidence="1">MED-G166</strain>
    </source>
</reference>
<dbReference type="InterPro" id="IPR025990">
    <property type="entry name" value="zinc_ribbon_bacterial"/>
</dbReference>
<dbReference type="EMBL" id="SHBL01000017">
    <property type="protein sequence ID" value="RZO23997.1"/>
    <property type="molecule type" value="Genomic_DNA"/>
</dbReference>
<dbReference type="AlphaFoldDB" id="A0A520MS20"/>
<dbReference type="Pfam" id="PF14255">
    <property type="entry name" value="Zn_ribbon_21"/>
    <property type="match status" value="1"/>
</dbReference>
<protein>
    <submittedName>
        <fullName evidence="1">CPXCG motif-containing cysteine-rich protein</fullName>
    </submittedName>
</protein>
<evidence type="ECO:0000313" key="2">
    <source>
        <dbReference type="Proteomes" id="UP000320146"/>
    </source>
</evidence>
<sequence>MISEKEATCPYCWENIYFEIDTSISEQEYVEDCHVCCNPILVRLSIYEESITIDTAKEDDGF</sequence>